<evidence type="ECO:0000256" key="3">
    <source>
        <dbReference type="ARBA" id="ARBA00023163"/>
    </source>
</evidence>
<dbReference type="RefSeq" id="WP_073057699.1">
    <property type="nucleotide sequence ID" value="NZ_FQUP01000006.1"/>
</dbReference>
<dbReference type="PANTHER" id="PTHR44591:SF3">
    <property type="entry name" value="RESPONSE REGULATORY DOMAIN-CONTAINING PROTEIN"/>
    <property type="match status" value="1"/>
</dbReference>
<dbReference type="SMART" id="SM00448">
    <property type="entry name" value="REC"/>
    <property type="match status" value="1"/>
</dbReference>
<evidence type="ECO:0000256" key="2">
    <source>
        <dbReference type="ARBA" id="ARBA00023015"/>
    </source>
</evidence>
<dbReference type="InterPro" id="IPR001789">
    <property type="entry name" value="Sig_transdc_resp-reg_receiver"/>
</dbReference>
<keyword evidence="1 4" id="KW-0597">Phosphoprotein</keyword>
<dbReference type="Gene3D" id="3.40.50.2300">
    <property type="match status" value="1"/>
</dbReference>
<evidence type="ECO:0000256" key="1">
    <source>
        <dbReference type="ARBA" id="ARBA00022553"/>
    </source>
</evidence>
<dbReference type="GO" id="GO:0000160">
    <property type="term" value="P:phosphorelay signal transduction system"/>
    <property type="evidence" value="ECO:0007669"/>
    <property type="project" value="InterPro"/>
</dbReference>
<protein>
    <submittedName>
        <fullName evidence="6">Response regulator receiver domain-containing protein</fullName>
    </submittedName>
</protein>
<sequence length="131" mass="13973">MTGGKKSIAVVDDDQRILESIEDLLEAVGHSVQLFASAEALIEADAVDGLDCLITDIGLPAIDGIELCRIVRTSCPDLPVIFITGRYETADQTRASRSNHQGYFRKPFDATALLAAVSQALSTPGGHHHDG</sequence>
<dbReference type="InterPro" id="IPR011006">
    <property type="entry name" value="CheY-like_superfamily"/>
</dbReference>
<reference evidence="6 7" key="1">
    <citation type="submission" date="2016-11" db="EMBL/GenBank/DDBJ databases">
        <authorList>
            <person name="Jaros S."/>
            <person name="Januszkiewicz K."/>
            <person name="Wedrychowicz H."/>
        </authorList>
    </citation>
    <scope>NUCLEOTIDE SEQUENCE [LARGE SCALE GENOMIC DNA]</scope>
    <source>
        <strain evidence="6 7">DSM 19436</strain>
    </source>
</reference>
<dbReference type="EMBL" id="FQUP01000006">
    <property type="protein sequence ID" value="SHG60658.1"/>
    <property type="molecule type" value="Genomic_DNA"/>
</dbReference>
<keyword evidence="2" id="KW-0805">Transcription regulation</keyword>
<accession>A0A1M5L6K5</accession>
<gene>
    <name evidence="6" type="ORF">SAMN02745157_4510</name>
</gene>
<dbReference type="PROSITE" id="PS50110">
    <property type="entry name" value="RESPONSE_REGULATORY"/>
    <property type="match status" value="1"/>
</dbReference>
<dbReference type="InterPro" id="IPR050595">
    <property type="entry name" value="Bact_response_regulator"/>
</dbReference>
<keyword evidence="3" id="KW-0804">Transcription</keyword>
<dbReference type="STRING" id="1122133.SAMN02745157_4510"/>
<dbReference type="OrthoDB" id="7360446at2"/>
<name>A0A1M5L6K5_9HYPH</name>
<dbReference type="SUPFAM" id="SSF52172">
    <property type="entry name" value="CheY-like"/>
    <property type="match status" value="1"/>
</dbReference>
<proteinExistence type="predicted"/>
<keyword evidence="7" id="KW-1185">Reference proteome</keyword>
<evidence type="ECO:0000313" key="7">
    <source>
        <dbReference type="Proteomes" id="UP000184485"/>
    </source>
</evidence>
<evidence type="ECO:0000313" key="6">
    <source>
        <dbReference type="EMBL" id="SHG60658.1"/>
    </source>
</evidence>
<evidence type="ECO:0000259" key="5">
    <source>
        <dbReference type="PROSITE" id="PS50110"/>
    </source>
</evidence>
<dbReference type="AlphaFoldDB" id="A0A1M5L6K5"/>
<evidence type="ECO:0000256" key="4">
    <source>
        <dbReference type="PROSITE-ProRule" id="PRU00169"/>
    </source>
</evidence>
<dbReference type="Pfam" id="PF00072">
    <property type="entry name" value="Response_reg"/>
    <property type="match status" value="1"/>
</dbReference>
<dbReference type="Proteomes" id="UP000184485">
    <property type="component" value="Unassembled WGS sequence"/>
</dbReference>
<dbReference type="PANTHER" id="PTHR44591">
    <property type="entry name" value="STRESS RESPONSE REGULATOR PROTEIN 1"/>
    <property type="match status" value="1"/>
</dbReference>
<organism evidence="6 7">
    <name type="scientific">Kaistia soli DSM 19436</name>
    <dbReference type="NCBI Taxonomy" id="1122133"/>
    <lineage>
        <taxon>Bacteria</taxon>
        <taxon>Pseudomonadati</taxon>
        <taxon>Pseudomonadota</taxon>
        <taxon>Alphaproteobacteria</taxon>
        <taxon>Hyphomicrobiales</taxon>
        <taxon>Kaistiaceae</taxon>
        <taxon>Kaistia</taxon>
    </lineage>
</organism>
<feature type="domain" description="Response regulatory" evidence="5">
    <location>
        <begin position="7"/>
        <end position="121"/>
    </location>
</feature>
<feature type="modified residue" description="4-aspartylphosphate" evidence="4">
    <location>
        <position position="56"/>
    </location>
</feature>